<reference evidence="2" key="1">
    <citation type="journal article" date="2016" name="Nat. Commun.">
        <title>Genome analysis of three Pneumocystis species reveals adaptation mechanisms to life exclusively in mammalian hosts.</title>
        <authorList>
            <person name="Ma L."/>
            <person name="Chen Z."/>
            <person name="Huang D.W."/>
            <person name="Kutty G."/>
            <person name="Ishihara M."/>
            <person name="Wang H."/>
            <person name="Abouelleil A."/>
            <person name="Bishop L."/>
            <person name="Davey E."/>
            <person name="Deng R."/>
            <person name="Deng X."/>
            <person name="Fan L."/>
            <person name="Fantoni G."/>
            <person name="Fitzgerald M."/>
            <person name="Gogineni E."/>
            <person name="Goldberg J.M."/>
            <person name="Handley G."/>
            <person name="Hu X."/>
            <person name="Huber C."/>
            <person name="Jiao X."/>
            <person name="Jones K."/>
            <person name="Levin J.Z."/>
            <person name="Liu Y."/>
            <person name="Macdonald P."/>
            <person name="Melnikov A."/>
            <person name="Raley C."/>
            <person name="Sassi M."/>
            <person name="Sherman B.T."/>
            <person name="Song X."/>
            <person name="Sykes S."/>
            <person name="Tran B."/>
            <person name="Walsh L."/>
            <person name="Xia Y."/>
            <person name="Yang J."/>
            <person name="Young S."/>
            <person name="Zeng Q."/>
            <person name="Zheng X."/>
            <person name="Stephens R."/>
            <person name="Nusbaum C."/>
            <person name="Birren B.W."/>
            <person name="Azadi P."/>
            <person name="Lempicki R.A."/>
            <person name="Cuomo C.A."/>
            <person name="Kovacs J.A."/>
        </authorList>
    </citation>
    <scope>NUCLEOTIDE SEQUENCE [LARGE SCALE GENOMIC DNA]</scope>
    <source>
        <strain evidence="2">RU7</strain>
    </source>
</reference>
<comment type="caution">
    <text evidence="1">The sequence shown here is derived from an EMBL/GenBank/DDBJ whole genome shotgun (WGS) entry which is preliminary data.</text>
</comment>
<protein>
    <submittedName>
        <fullName evidence="1">Uncharacterized protein</fullName>
    </submittedName>
</protein>
<dbReference type="Proteomes" id="UP000053447">
    <property type="component" value="Unassembled WGS sequence"/>
</dbReference>
<organism evidence="1 2">
    <name type="scientific">Pneumocystis jirovecii (strain RU7)</name>
    <name type="common">Human pneumocystis pneumonia agent</name>
    <dbReference type="NCBI Taxonomy" id="1408657"/>
    <lineage>
        <taxon>Eukaryota</taxon>
        <taxon>Fungi</taxon>
        <taxon>Dikarya</taxon>
        <taxon>Ascomycota</taxon>
        <taxon>Taphrinomycotina</taxon>
        <taxon>Pneumocystomycetes</taxon>
        <taxon>Pneumocystaceae</taxon>
        <taxon>Pneumocystis</taxon>
    </lineage>
</organism>
<dbReference type="RefSeq" id="XP_018231263.1">
    <property type="nucleotide sequence ID" value="XM_018372323.1"/>
</dbReference>
<dbReference type="AlphaFoldDB" id="A0A0W4ZW29"/>
<accession>A0A0W4ZW29</accession>
<evidence type="ECO:0000313" key="2">
    <source>
        <dbReference type="Proteomes" id="UP000053447"/>
    </source>
</evidence>
<evidence type="ECO:0000313" key="1">
    <source>
        <dbReference type="EMBL" id="KTW32571.1"/>
    </source>
</evidence>
<dbReference type="GeneID" id="28938578"/>
<keyword evidence="2" id="KW-1185">Reference proteome</keyword>
<gene>
    <name evidence="1" type="ORF">T551_00056</name>
</gene>
<sequence length="129" mass="14741">MQRLEFDEVLPLEKRIRLYPSENVLDETLHEILEETFEENVSCRPVKISKVLSDNSIKTSSGVPVDALSLSSPCVSCNQQIIQELPHKKPVIVRPQESLLLARLRAFFPLEQSQPVQEQQEESESSKQL</sequence>
<dbReference type="EMBL" id="LFWA01000001">
    <property type="protein sequence ID" value="KTW32571.1"/>
    <property type="molecule type" value="Genomic_DNA"/>
</dbReference>
<proteinExistence type="predicted"/>
<dbReference type="VEuPathDB" id="FungiDB:T551_00056"/>
<name>A0A0W4ZW29_PNEJ7</name>